<dbReference type="Proteomes" id="UP000186206">
    <property type="component" value="Unassembled WGS sequence"/>
</dbReference>
<sequence length="106" mass="11931">MNNPKIFLIAFLFACLLLASLLLLKTKQTTQTIQATVTSQTLTQSLDGHRRYLNVITSEQRSLLVTSPAQIDCPLGSTVELDVESTLLQRDKSYRFKACYPKQPNQ</sequence>
<evidence type="ECO:0000313" key="1">
    <source>
        <dbReference type="EMBL" id="OLQ84294.1"/>
    </source>
</evidence>
<evidence type="ECO:0000313" key="2">
    <source>
        <dbReference type="Proteomes" id="UP000186206"/>
    </source>
</evidence>
<keyword evidence="2" id="KW-1185">Reference proteome</keyword>
<dbReference type="EMBL" id="MJMI01000164">
    <property type="protein sequence ID" value="OLQ84294.1"/>
    <property type="molecule type" value="Genomic_DNA"/>
</dbReference>
<protein>
    <submittedName>
        <fullName evidence="1">Uncharacterized protein</fullName>
    </submittedName>
</protein>
<organism evidence="1 2">
    <name type="scientific">Vibrio ponticus</name>
    <dbReference type="NCBI Taxonomy" id="265668"/>
    <lineage>
        <taxon>Bacteria</taxon>
        <taxon>Pseudomonadati</taxon>
        <taxon>Pseudomonadota</taxon>
        <taxon>Gammaproteobacteria</taxon>
        <taxon>Vibrionales</taxon>
        <taxon>Vibrionaceae</taxon>
        <taxon>Vibrio</taxon>
    </lineage>
</organism>
<gene>
    <name evidence="1" type="ORF">BIY21_05245</name>
</gene>
<reference evidence="1 2" key="1">
    <citation type="submission" date="2016-09" db="EMBL/GenBank/DDBJ databases">
        <title>Genomic Taxonomy of the Vibrionaceae.</title>
        <authorList>
            <person name="Gonzalez-Castillo A."/>
            <person name="Gomez-Gil B."/>
            <person name="Enciso-Ibarra K."/>
        </authorList>
    </citation>
    <scope>NUCLEOTIDE SEQUENCE [LARGE SCALE GENOMIC DNA]</scope>
    <source>
        <strain evidence="1 2">CAIM 1731</strain>
    </source>
</reference>
<proteinExistence type="predicted"/>
<dbReference type="RefSeq" id="WP_075652764.1">
    <property type="nucleotide sequence ID" value="NZ_AP019658.1"/>
</dbReference>
<comment type="caution">
    <text evidence="1">The sequence shown here is derived from an EMBL/GenBank/DDBJ whole genome shotgun (WGS) entry which is preliminary data.</text>
</comment>
<name>A0ABX3F6T8_9VIBR</name>
<accession>A0ABX3F6T8</accession>